<dbReference type="SUPFAM" id="SSF47384">
    <property type="entry name" value="Homodimeric domain of signal transducing histidine kinase"/>
    <property type="match status" value="1"/>
</dbReference>
<evidence type="ECO:0000259" key="12">
    <source>
        <dbReference type="PROSITE" id="PS50109"/>
    </source>
</evidence>
<keyword evidence="3 11" id="KW-0597">Phosphoprotein</keyword>
<evidence type="ECO:0000313" key="16">
    <source>
        <dbReference type="Proteomes" id="UP000321525"/>
    </source>
</evidence>
<accession>A0A5C6Q806</accession>
<dbReference type="InterPro" id="IPR003661">
    <property type="entry name" value="HisK_dim/P_dom"/>
</dbReference>
<evidence type="ECO:0000256" key="8">
    <source>
        <dbReference type="ARBA" id="ARBA00023012"/>
    </source>
</evidence>
<keyword evidence="8" id="KW-0902">Two-component regulatory system</keyword>
<evidence type="ECO:0000256" key="5">
    <source>
        <dbReference type="ARBA" id="ARBA00022741"/>
    </source>
</evidence>
<evidence type="ECO:0000256" key="2">
    <source>
        <dbReference type="ARBA" id="ARBA00012438"/>
    </source>
</evidence>
<dbReference type="Gene3D" id="3.40.50.2300">
    <property type="match status" value="2"/>
</dbReference>
<dbReference type="Pfam" id="PF00512">
    <property type="entry name" value="HisKA"/>
    <property type="match status" value="1"/>
</dbReference>
<dbReference type="InterPro" id="IPR013783">
    <property type="entry name" value="Ig-like_fold"/>
</dbReference>
<comment type="caution">
    <text evidence="15">The sequence shown here is derived from an EMBL/GenBank/DDBJ whole genome shotgun (WGS) entry which is preliminary data.</text>
</comment>
<evidence type="ECO:0000313" key="15">
    <source>
        <dbReference type="EMBL" id="TWX65135.1"/>
    </source>
</evidence>
<dbReference type="EC" id="2.7.13.3" evidence="2"/>
<dbReference type="InterPro" id="IPR003594">
    <property type="entry name" value="HATPase_dom"/>
</dbReference>
<evidence type="ECO:0000256" key="1">
    <source>
        <dbReference type="ARBA" id="ARBA00000085"/>
    </source>
</evidence>
<dbReference type="SUPFAM" id="SSF52172">
    <property type="entry name" value="CheY-like"/>
    <property type="match status" value="2"/>
</dbReference>
<dbReference type="EMBL" id="VOLR01000025">
    <property type="protein sequence ID" value="TWX56113.1"/>
    <property type="molecule type" value="Genomic_DNA"/>
</dbReference>
<dbReference type="SUPFAM" id="SSF55874">
    <property type="entry name" value="ATPase domain of HSP90 chaperone/DNA topoisomerase II/histidine kinase"/>
    <property type="match status" value="1"/>
</dbReference>
<organism evidence="15 17">
    <name type="scientific">Colwellia hornerae</name>
    <dbReference type="NCBI Taxonomy" id="89402"/>
    <lineage>
        <taxon>Bacteria</taxon>
        <taxon>Pseudomonadati</taxon>
        <taxon>Pseudomonadota</taxon>
        <taxon>Gammaproteobacteria</taxon>
        <taxon>Alteromonadales</taxon>
        <taxon>Colwelliaceae</taxon>
        <taxon>Colwellia</taxon>
    </lineage>
</organism>
<feature type="modified residue" description="4-aspartylphosphate" evidence="11">
    <location>
        <position position="1163"/>
    </location>
</feature>
<dbReference type="PROSITE" id="PS50110">
    <property type="entry name" value="RESPONSE_REGULATORY"/>
    <property type="match status" value="2"/>
</dbReference>
<evidence type="ECO:0000259" key="13">
    <source>
        <dbReference type="PROSITE" id="PS50110"/>
    </source>
</evidence>
<keyword evidence="7" id="KW-0067">ATP-binding</keyword>
<feature type="domain" description="Histidine kinase" evidence="12">
    <location>
        <begin position="868"/>
        <end position="1090"/>
    </location>
</feature>
<evidence type="ECO:0000313" key="17">
    <source>
        <dbReference type="Proteomes" id="UP000321917"/>
    </source>
</evidence>
<dbReference type="FunFam" id="3.30.565.10:FF:000010">
    <property type="entry name" value="Sensor histidine kinase RcsC"/>
    <property type="match status" value="1"/>
</dbReference>
<dbReference type="InterPro" id="IPR011123">
    <property type="entry name" value="Y_Y_Y"/>
</dbReference>
<feature type="modified residue" description="4-aspartylphosphate" evidence="11">
    <location>
        <position position="1318"/>
    </location>
</feature>
<dbReference type="InterPro" id="IPR036890">
    <property type="entry name" value="HATPase_C_sf"/>
</dbReference>
<protein>
    <recommendedName>
        <fullName evidence="10">Sensory/regulatory protein RpfC</fullName>
        <ecNumber evidence="2">2.7.13.3</ecNumber>
    </recommendedName>
</protein>
<dbReference type="InterPro" id="IPR001789">
    <property type="entry name" value="Sig_transdc_resp-reg_receiver"/>
</dbReference>
<dbReference type="PANTHER" id="PTHR45339:SF1">
    <property type="entry name" value="HYBRID SIGNAL TRANSDUCTION HISTIDINE KINASE J"/>
    <property type="match status" value="1"/>
</dbReference>
<dbReference type="GO" id="GO:0000155">
    <property type="term" value="F:phosphorelay sensor kinase activity"/>
    <property type="evidence" value="ECO:0007669"/>
    <property type="project" value="InterPro"/>
</dbReference>
<dbReference type="Pfam" id="PF02518">
    <property type="entry name" value="HATPase_c"/>
    <property type="match status" value="1"/>
</dbReference>
<dbReference type="SMART" id="SM00387">
    <property type="entry name" value="HATPase_c"/>
    <property type="match status" value="1"/>
</dbReference>
<dbReference type="Pfam" id="PF07495">
    <property type="entry name" value="Y_Y_Y"/>
    <property type="match status" value="1"/>
</dbReference>
<dbReference type="RefSeq" id="WP_146800392.1">
    <property type="nucleotide sequence ID" value="NZ_VOLP01000024.1"/>
</dbReference>
<sequence length="1390" mass="156004">MKNNLSLVSHIICFVILFIGTIAPAYSNESPSKLINEYSVKMLTEEDGFISSEIYSIIQDNQGLLWFGTAENGVMRYDGRKITLFEFDSMSSNGLSHNDAGNLMLDHAGNIWIGTWGGGANLYEPKTGSFSNFIHDPLRLASISSNRIQSLFHDQEDNIWLGSYDKGLSRYLGNNTFEHLTKTDNSSSSLSHNRIWDIENNNSNSLWVATSFGLNLYDKTTKSFSHFFPAPENKTPTGANEIRNILKTSNDKLYVGTQQGPFSFDKENGLFTRLKTLDNQYLDQVNSMIEDQEGYVWFVTSKGLFRQSNTGPQIEQLDLGNNDGLRIIFEDSSKTIWVTSETNGIYKLVPHRKFKSINSPELTAPNGITTDTNGDLLIVSSSSQLYKWQISSQKLATLSAPIFSDKNGYGANRLLENPVIFLDANNSLWVAQDEGLAKFNLDTLQVELLTYPKTDPNHKEFRELRALNMDQYGHLWIGTYKNGVYRYNPSTKTFTHLNESLGLSHPEVLKILKDSEQNMWVGTGNGVNLWQGDEQKFLSFKSNKNKSNSLLGNIVQDIHQSRDGKIWIATQKGLNLYLPKTKTFKHFGKKNGLPTSLIRAIADDKNGHLWLTTNKGISRLNPLSGKVANFDSYNGLLGINYYPNSLVKGANETLFTSSQRGIEYFSASDIETTSDEFNLVLTGFNKMGQPIKLDRPYSYVTDIELTYHDYFFSFEFSVLDFISPNKNNYAYKLEGYDDNWIEVGNRNIASFTNLDGGTYKLLVKATNSSGDWGKKLLSINLYISPPPWKTWWAYSLYVLLTLIFVSITIYLRTRFQQTEIDRQKQFVLTLEEQVTEKTASLKTQAKDLIAALKKSEEATQLKSEFLANMSHEIRTPMNGVLGMLGLLIDSDLTKEQAQNVSIANTSAHTLLTLINDILDLSKIEAGKIELEYIDFNLRNLVGELAESISLIAQRKGVEIILDLTGIPCSFINSDPGRIRQILTNILSNAIKFTEQGEIVIKAKVEPAEKEHHFIFSCEIQDTGIGIPDEKIFLLFTSFSQVDASTTRKYGGTGLGLSITQKLCKLLNGDVTVSSKIGSGSCFKITCLVQESELSTLVAPSTKDLSLNILIVDDNKTNREVLRRQLECWGIKVTDAKNAEEALLHCDKRFSSSNTPIFDLALVDMEMPSMNGEALVRIIRVNKNYDAMKLVMMTSIDEKQDAQHFTEIGCSTYFPKPATTRNLYNALAVINYDADALITAHNNIDLPTINKPNISEMKDHWPEKMRVLLVEDNRVNQMVALAVLNKIGLIADVAVNGIDALKSLKEAAMSKPYTLIIMDCQMPEMDGYEATKRIRAGDAGKENTSIPIIAMTANAMIGDKEKCIKAGMDDYLTKPIEPLLVLEKLKLWRHK</sequence>
<keyword evidence="6" id="KW-0418">Kinase</keyword>
<dbReference type="SUPFAM" id="SSF101898">
    <property type="entry name" value="NHL repeat"/>
    <property type="match status" value="1"/>
</dbReference>
<dbReference type="PROSITE" id="PS50109">
    <property type="entry name" value="HIS_KIN"/>
    <property type="match status" value="1"/>
</dbReference>
<dbReference type="InterPro" id="IPR015943">
    <property type="entry name" value="WD40/YVTN_repeat-like_dom_sf"/>
</dbReference>
<feature type="domain" description="Response regulatory" evidence="13">
    <location>
        <begin position="1107"/>
        <end position="1230"/>
    </location>
</feature>
<evidence type="ECO:0000256" key="6">
    <source>
        <dbReference type="ARBA" id="ARBA00022777"/>
    </source>
</evidence>
<dbReference type="InterPro" id="IPR036097">
    <property type="entry name" value="HisK_dim/P_sf"/>
</dbReference>
<reference evidence="15 17" key="1">
    <citation type="submission" date="2019-07" db="EMBL/GenBank/DDBJ databases">
        <title>Genomes of sea-ice associated Colwellia species.</title>
        <authorList>
            <person name="Bowman J.P."/>
        </authorList>
    </citation>
    <scope>NUCLEOTIDE SEQUENCE [LARGE SCALE GENOMIC DNA]</scope>
    <source>
        <strain evidence="14 16">ACAM 607</strain>
        <strain evidence="15 17">IC036</strain>
    </source>
</reference>
<dbReference type="SUPFAM" id="SSF63829">
    <property type="entry name" value="Calcium-dependent phosphotriesterase"/>
    <property type="match status" value="2"/>
</dbReference>
<feature type="domain" description="Response regulatory" evidence="13">
    <location>
        <begin position="1265"/>
        <end position="1388"/>
    </location>
</feature>
<dbReference type="Proteomes" id="UP000321525">
    <property type="component" value="Unassembled WGS sequence"/>
</dbReference>
<dbReference type="PANTHER" id="PTHR45339">
    <property type="entry name" value="HYBRID SIGNAL TRANSDUCTION HISTIDINE KINASE J"/>
    <property type="match status" value="1"/>
</dbReference>
<gene>
    <name evidence="14" type="ORF">ESZ26_15620</name>
    <name evidence="15" type="ORF">ESZ27_12940</name>
</gene>
<dbReference type="Gene3D" id="3.30.565.10">
    <property type="entry name" value="Histidine kinase-like ATPase, C-terminal domain"/>
    <property type="match status" value="1"/>
</dbReference>
<dbReference type="PRINTS" id="PR00344">
    <property type="entry name" value="BCTRLSENSOR"/>
</dbReference>
<dbReference type="InterPro" id="IPR011110">
    <property type="entry name" value="Reg_prop"/>
</dbReference>
<dbReference type="CDD" id="cd17546">
    <property type="entry name" value="REC_hyHK_CKI1_RcsC-like"/>
    <property type="match status" value="1"/>
</dbReference>
<evidence type="ECO:0000313" key="14">
    <source>
        <dbReference type="EMBL" id="TWX56113.1"/>
    </source>
</evidence>
<keyword evidence="4" id="KW-0808">Transferase</keyword>
<dbReference type="SMART" id="SM00388">
    <property type="entry name" value="HisKA"/>
    <property type="match status" value="1"/>
</dbReference>
<comment type="catalytic activity">
    <reaction evidence="1">
        <text>ATP + protein L-histidine = ADP + protein N-phospho-L-histidine.</text>
        <dbReference type="EC" id="2.7.13.3"/>
    </reaction>
</comment>
<dbReference type="Gene3D" id="1.10.287.130">
    <property type="match status" value="1"/>
</dbReference>
<dbReference type="Gene3D" id="2.130.10.10">
    <property type="entry name" value="YVTN repeat-like/Quinoprotein amine dehydrogenase"/>
    <property type="match status" value="3"/>
</dbReference>
<comment type="subunit">
    <text evidence="9">At low DSF concentrations, interacts with RpfF.</text>
</comment>
<keyword evidence="16" id="KW-1185">Reference proteome</keyword>
<evidence type="ECO:0000256" key="11">
    <source>
        <dbReference type="PROSITE-ProRule" id="PRU00169"/>
    </source>
</evidence>
<dbReference type="InterPro" id="IPR005467">
    <property type="entry name" value="His_kinase_dom"/>
</dbReference>
<evidence type="ECO:0000256" key="9">
    <source>
        <dbReference type="ARBA" id="ARBA00064003"/>
    </source>
</evidence>
<dbReference type="Proteomes" id="UP000321917">
    <property type="component" value="Unassembled WGS sequence"/>
</dbReference>
<dbReference type="CDD" id="cd16922">
    <property type="entry name" value="HATPase_EvgS-ArcB-TorS-like"/>
    <property type="match status" value="1"/>
</dbReference>
<dbReference type="OrthoDB" id="9772100at2"/>
<dbReference type="EMBL" id="VOLQ01000025">
    <property type="protein sequence ID" value="TWX65135.1"/>
    <property type="molecule type" value="Genomic_DNA"/>
</dbReference>
<dbReference type="CDD" id="cd00082">
    <property type="entry name" value="HisKA"/>
    <property type="match status" value="1"/>
</dbReference>
<dbReference type="GO" id="GO:0005524">
    <property type="term" value="F:ATP binding"/>
    <property type="evidence" value="ECO:0007669"/>
    <property type="project" value="UniProtKB-KW"/>
</dbReference>
<dbReference type="CDD" id="cd00156">
    <property type="entry name" value="REC"/>
    <property type="match status" value="1"/>
</dbReference>
<dbReference type="Pfam" id="PF07494">
    <property type="entry name" value="Reg_prop"/>
    <property type="match status" value="3"/>
</dbReference>
<evidence type="ECO:0000256" key="4">
    <source>
        <dbReference type="ARBA" id="ARBA00022679"/>
    </source>
</evidence>
<dbReference type="Pfam" id="PF00072">
    <property type="entry name" value="Response_reg"/>
    <property type="match status" value="2"/>
</dbReference>
<keyword evidence="5" id="KW-0547">Nucleotide-binding</keyword>
<name>A0A5C6Q806_9GAMM</name>
<evidence type="ECO:0000256" key="7">
    <source>
        <dbReference type="ARBA" id="ARBA00022840"/>
    </source>
</evidence>
<evidence type="ECO:0000256" key="3">
    <source>
        <dbReference type="ARBA" id="ARBA00022553"/>
    </source>
</evidence>
<dbReference type="InterPro" id="IPR011006">
    <property type="entry name" value="CheY-like_superfamily"/>
</dbReference>
<dbReference type="InterPro" id="IPR004358">
    <property type="entry name" value="Sig_transdc_His_kin-like_C"/>
</dbReference>
<dbReference type="FunFam" id="1.10.287.130:FF:000002">
    <property type="entry name" value="Two-component osmosensing histidine kinase"/>
    <property type="match status" value="1"/>
</dbReference>
<dbReference type="Gene3D" id="2.60.40.10">
    <property type="entry name" value="Immunoglobulins"/>
    <property type="match status" value="1"/>
</dbReference>
<evidence type="ECO:0000256" key="10">
    <source>
        <dbReference type="ARBA" id="ARBA00068150"/>
    </source>
</evidence>
<proteinExistence type="predicted"/>
<dbReference type="SMART" id="SM00448">
    <property type="entry name" value="REC"/>
    <property type="match status" value="2"/>
</dbReference>